<feature type="compositionally biased region" description="Polar residues" evidence="1">
    <location>
        <begin position="195"/>
        <end position="207"/>
    </location>
</feature>
<evidence type="ECO:0000313" key="3">
    <source>
        <dbReference type="EMBL" id="CAJ1966083.1"/>
    </source>
</evidence>
<comment type="caution">
    <text evidence="3">The sequence shown here is derived from an EMBL/GenBank/DDBJ whole genome shotgun (WGS) entry which is preliminary data.</text>
</comment>
<evidence type="ECO:0000313" key="4">
    <source>
        <dbReference type="Proteomes" id="UP001295423"/>
    </source>
</evidence>
<name>A0AAD2G8N7_9STRA</name>
<feature type="region of interest" description="Disordered" evidence="1">
    <location>
        <begin position="116"/>
        <end position="214"/>
    </location>
</feature>
<evidence type="ECO:0008006" key="5">
    <source>
        <dbReference type="Google" id="ProtNLM"/>
    </source>
</evidence>
<feature type="region of interest" description="Disordered" evidence="1">
    <location>
        <begin position="38"/>
        <end position="76"/>
    </location>
</feature>
<dbReference type="AlphaFoldDB" id="A0AAD2G8N7"/>
<evidence type="ECO:0000256" key="1">
    <source>
        <dbReference type="SAM" id="MobiDB-lite"/>
    </source>
</evidence>
<dbReference type="InterPro" id="IPR011057">
    <property type="entry name" value="Mss4-like_sf"/>
</dbReference>
<feature type="compositionally biased region" description="Polar residues" evidence="1">
    <location>
        <begin position="165"/>
        <end position="186"/>
    </location>
</feature>
<keyword evidence="4" id="KW-1185">Reference proteome</keyword>
<protein>
    <recommendedName>
        <fullName evidence="5">CENP-V/GFA domain-containing protein</fullName>
    </recommendedName>
</protein>
<dbReference type="SUPFAM" id="SSF51316">
    <property type="entry name" value="Mss4-like"/>
    <property type="match status" value="1"/>
</dbReference>
<dbReference type="EMBL" id="CAKOGP040001759">
    <property type="protein sequence ID" value="CAJ1950122.1"/>
    <property type="molecule type" value="Genomic_DNA"/>
</dbReference>
<evidence type="ECO:0000313" key="2">
    <source>
        <dbReference type="EMBL" id="CAJ1950122.1"/>
    </source>
</evidence>
<proteinExistence type="predicted"/>
<feature type="compositionally biased region" description="Low complexity" evidence="1">
    <location>
        <begin position="141"/>
        <end position="163"/>
    </location>
</feature>
<dbReference type="Gene3D" id="2.170.150.70">
    <property type="match status" value="1"/>
</dbReference>
<feature type="region of interest" description="Disordered" evidence="1">
    <location>
        <begin position="488"/>
        <end position="508"/>
    </location>
</feature>
<feature type="compositionally biased region" description="Low complexity" evidence="1">
    <location>
        <begin position="1"/>
        <end position="13"/>
    </location>
</feature>
<accession>A0AAD2G8N7</accession>
<feature type="compositionally biased region" description="Low complexity" evidence="1">
    <location>
        <begin position="60"/>
        <end position="71"/>
    </location>
</feature>
<reference evidence="3" key="1">
    <citation type="submission" date="2023-08" db="EMBL/GenBank/DDBJ databases">
        <authorList>
            <person name="Audoor S."/>
            <person name="Bilcke G."/>
        </authorList>
    </citation>
    <scope>NUCLEOTIDE SEQUENCE</scope>
</reference>
<organism evidence="3 4">
    <name type="scientific">Cylindrotheca closterium</name>
    <dbReference type="NCBI Taxonomy" id="2856"/>
    <lineage>
        <taxon>Eukaryota</taxon>
        <taxon>Sar</taxon>
        <taxon>Stramenopiles</taxon>
        <taxon>Ochrophyta</taxon>
        <taxon>Bacillariophyta</taxon>
        <taxon>Bacillariophyceae</taxon>
        <taxon>Bacillariophycidae</taxon>
        <taxon>Bacillariales</taxon>
        <taxon>Bacillariaceae</taxon>
        <taxon>Cylindrotheca</taxon>
    </lineage>
</organism>
<gene>
    <name evidence="2" type="ORF">CYCCA115_LOCUS12433</name>
    <name evidence="3" type="ORF">CYCCA115_LOCUS21666</name>
</gene>
<dbReference type="EMBL" id="CAKOGP040002253">
    <property type="protein sequence ID" value="CAJ1966083.1"/>
    <property type="molecule type" value="Genomic_DNA"/>
</dbReference>
<feature type="region of interest" description="Disordered" evidence="1">
    <location>
        <begin position="1"/>
        <end position="21"/>
    </location>
</feature>
<feature type="compositionally biased region" description="Low complexity" evidence="1">
    <location>
        <begin position="38"/>
        <end position="52"/>
    </location>
</feature>
<sequence>MISSEAPITAITDKTADDDASDVTVESILQNVPLEQGLQQGLQQQQQQQQQQQEDDEVRSQSYLPQQLQQSKPAAPKLSQLQEKWNQSFASSVGSVQSGDSPVVYARAVNLPTVRSSLPTTTTGTKMDNTKGRPPVKVRVTTTNTGKPITPTRAATSNNTAANRILSNSKAPPRTANKTPPRTANKTPPRKSTKSSRMSAALNHQHQPTPPPPDMNAGLYMFAQMGPDGSPPKAIIETFQGSCQCGEIQLQVRLPSHDDKLLLEVETTPEEIAAEEKIYYRYIKARQKDFDITKGQARMSTYFVTMSAPPILVSSTAAAASTSSSSPSAAAASAASQKSKFFIRPNQDNTSPRSHSKGARVFCPQCGVHVLYIPGKNAPHLHLNINCFPTLAKQYPPPPPPPKSRTLEREAWFWDPKTYSKYLKSTNTSEGPTGIAFLDRCWQLIQEHLKEYLPSVQDFLANVLMPPPSSTTTTTTTTTTSANNIIVDNKSIKDSSSSSKGEEPDTPHSIRESVVMAFEGIPTPESSFLEDPEDIILDGLSVEGAMTEDGSFRIDMIEMDSLKLDVTE</sequence>
<dbReference type="Proteomes" id="UP001295423">
    <property type="component" value="Unassembled WGS sequence"/>
</dbReference>